<sequence length="212" mass="23914">MSYKCIIFDCDGVLVDSEPLGNQTLVDMANELGANITLDYAYQHFKGNSLNRCINQISNLISVELPKNFESEYRRRSFETFKNHIKPVEGVLDVVKNLDIPFCVASSGPENKIQLNLELTGLWPYFKSHVFSCYAIQKWKPDPSVFIWAAESMGFQPSECVVIEDSVVGVTAAINGGFDVFGFTAHDYRNELKNLATKTFDNYFSLPELLKS</sequence>
<dbReference type="RefSeq" id="WP_290207616.1">
    <property type="nucleotide sequence ID" value="NZ_JASDDK010000007.1"/>
</dbReference>
<dbReference type="InterPro" id="IPR036412">
    <property type="entry name" value="HAD-like_sf"/>
</dbReference>
<dbReference type="CDD" id="cd07526">
    <property type="entry name" value="HAD_BPGM_like"/>
    <property type="match status" value="1"/>
</dbReference>
<keyword evidence="6" id="KW-1185">Reference proteome</keyword>
<dbReference type="PANTHER" id="PTHR46193:SF10">
    <property type="entry name" value="6-PHOSPHOGLUCONATE PHOSPHATASE"/>
    <property type="match status" value="1"/>
</dbReference>
<evidence type="ECO:0000313" key="6">
    <source>
        <dbReference type="Proteomes" id="UP001231197"/>
    </source>
</evidence>
<dbReference type="PANTHER" id="PTHR46193">
    <property type="entry name" value="6-PHOSPHOGLUCONATE PHOSPHATASE"/>
    <property type="match status" value="1"/>
</dbReference>
<accession>A0ABT7ZY51</accession>
<evidence type="ECO:0000256" key="1">
    <source>
        <dbReference type="ARBA" id="ARBA00001946"/>
    </source>
</evidence>
<dbReference type="EMBL" id="JASDDK010000007">
    <property type="protein sequence ID" value="MDN3493930.1"/>
    <property type="molecule type" value="Genomic_DNA"/>
</dbReference>
<evidence type="ECO:0000313" key="5">
    <source>
        <dbReference type="EMBL" id="MDN3493930.1"/>
    </source>
</evidence>
<dbReference type="Gene3D" id="3.40.50.1000">
    <property type="entry name" value="HAD superfamily/HAD-like"/>
    <property type="match status" value="1"/>
</dbReference>
<reference evidence="5 6" key="1">
    <citation type="journal article" date="2023" name="Int. J. Syst. Evol. Microbiol.">
        <title>Winogradskyella bathintestinalis sp. nov., isolated from the intestine of the deep-sea loosejaw dragonfish, Malacosteus niger.</title>
        <authorList>
            <person name="Uniacke-Lowe S."/>
            <person name="Johnson C.N."/>
            <person name="Stanton C."/>
            <person name="Hill C."/>
            <person name="Ross P."/>
        </authorList>
    </citation>
    <scope>NUCLEOTIDE SEQUENCE [LARGE SCALE GENOMIC DNA]</scope>
    <source>
        <strain evidence="5 6">APC 3343</strain>
    </source>
</reference>
<dbReference type="InterPro" id="IPR023214">
    <property type="entry name" value="HAD_sf"/>
</dbReference>
<comment type="cofactor">
    <cofactor evidence="1">
        <name>Mg(2+)</name>
        <dbReference type="ChEBI" id="CHEBI:18420"/>
    </cofactor>
</comment>
<dbReference type="Pfam" id="PF13419">
    <property type="entry name" value="HAD_2"/>
    <property type="match status" value="1"/>
</dbReference>
<evidence type="ECO:0000256" key="3">
    <source>
        <dbReference type="ARBA" id="ARBA00022723"/>
    </source>
</evidence>
<dbReference type="PRINTS" id="PR00413">
    <property type="entry name" value="HADHALOGNASE"/>
</dbReference>
<dbReference type="Proteomes" id="UP001231197">
    <property type="component" value="Unassembled WGS sequence"/>
</dbReference>
<dbReference type="SFLD" id="SFLDG01129">
    <property type="entry name" value="C1.5:_HAD__Beta-PGM__Phosphata"/>
    <property type="match status" value="1"/>
</dbReference>
<dbReference type="Gene3D" id="1.10.150.240">
    <property type="entry name" value="Putative phosphatase, domain 2"/>
    <property type="match status" value="1"/>
</dbReference>
<keyword evidence="3" id="KW-0479">Metal-binding</keyword>
<keyword evidence="4" id="KW-0460">Magnesium</keyword>
<keyword evidence="5" id="KW-0378">Hydrolase</keyword>
<organism evidence="5 6">
    <name type="scientific">Winogradskyella bathintestinalis</name>
    <dbReference type="NCBI Taxonomy" id="3035208"/>
    <lineage>
        <taxon>Bacteria</taxon>
        <taxon>Pseudomonadati</taxon>
        <taxon>Bacteroidota</taxon>
        <taxon>Flavobacteriia</taxon>
        <taxon>Flavobacteriales</taxon>
        <taxon>Flavobacteriaceae</taxon>
        <taxon>Winogradskyella</taxon>
    </lineage>
</organism>
<dbReference type="SUPFAM" id="SSF56784">
    <property type="entry name" value="HAD-like"/>
    <property type="match status" value="1"/>
</dbReference>
<dbReference type="SFLD" id="SFLDS00003">
    <property type="entry name" value="Haloacid_Dehalogenase"/>
    <property type="match status" value="1"/>
</dbReference>
<dbReference type="GO" id="GO:0016787">
    <property type="term" value="F:hydrolase activity"/>
    <property type="evidence" value="ECO:0007669"/>
    <property type="project" value="UniProtKB-KW"/>
</dbReference>
<comment type="caution">
    <text evidence="5">The sequence shown here is derived from an EMBL/GenBank/DDBJ whole genome shotgun (WGS) entry which is preliminary data.</text>
</comment>
<dbReference type="InterPro" id="IPR006439">
    <property type="entry name" value="HAD-SF_hydro_IA"/>
</dbReference>
<evidence type="ECO:0000256" key="2">
    <source>
        <dbReference type="ARBA" id="ARBA00006171"/>
    </source>
</evidence>
<dbReference type="NCBIfam" id="TIGR01509">
    <property type="entry name" value="HAD-SF-IA-v3"/>
    <property type="match status" value="1"/>
</dbReference>
<gene>
    <name evidence="5" type="ORF">QMA06_14495</name>
</gene>
<dbReference type="InterPro" id="IPR041492">
    <property type="entry name" value="HAD_2"/>
</dbReference>
<dbReference type="InterPro" id="IPR051600">
    <property type="entry name" value="Beta-PGM-like"/>
</dbReference>
<dbReference type="InterPro" id="IPR023198">
    <property type="entry name" value="PGP-like_dom2"/>
</dbReference>
<proteinExistence type="inferred from homology"/>
<comment type="similarity">
    <text evidence="2">Belongs to the HAD-like hydrolase superfamily. CbbY/CbbZ/Gph/YieH family.</text>
</comment>
<protein>
    <submittedName>
        <fullName evidence="5">HAD family hydrolase</fullName>
        <ecNumber evidence="5">3.1.3.-</ecNumber>
    </submittedName>
</protein>
<evidence type="ECO:0000256" key="4">
    <source>
        <dbReference type="ARBA" id="ARBA00022842"/>
    </source>
</evidence>
<name>A0ABT7ZY51_9FLAO</name>
<dbReference type="EC" id="3.1.3.-" evidence="5"/>